<proteinExistence type="predicted"/>
<evidence type="ECO:0000313" key="2">
    <source>
        <dbReference type="WBParaSite" id="Smp_349010.1"/>
    </source>
</evidence>
<evidence type="ECO:0000313" key="1">
    <source>
        <dbReference type="Proteomes" id="UP000008854"/>
    </source>
</evidence>
<name>A0AA82N7X5_SCHMA</name>
<keyword evidence="1" id="KW-1185">Reference proteome</keyword>
<reference evidence="2" key="2">
    <citation type="submission" date="2023-11" db="UniProtKB">
        <authorList>
            <consortium name="WormBaseParasite"/>
        </authorList>
    </citation>
    <scope>IDENTIFICATION</scope>
    <source>
        <strain evidence="2">Puerto Rican</strain>
    </source>
</reference>
<protein>
    <submittedName>
        <fullName evidence="2">Uncharacterized protein</fullName>
    </submittedName>
</protein>
<accession>A0AA82N7X5</accession>
<sequence length="39" mass="4845">MCSRFFRWWVIWTTSTWSTTTINNNWILIHVVPHSKKHE</sequence>
<dbReference type="WBParaSite" id="Smp_349010.1">
    <property type="protein sequence ID" value="Smp_349010.1"/>
    <property type="gene ID" value="Smp_349010"/>
</dbReference>
<organism evidence="1 2">
    <name type="scientific">Schistosoma mansoni</name>
    <name type="common">Blood fluke</name>
    <dbReference type="NCBI Taxonomy" id="6183"/>
    <lineage>
        <taxon>Eukaryota</taxon>
        <taxon>Metazoa</taxon>
        <taxon>Spiralia</taxon>
        <taxon>Lophotrochozoa</taxon>
        <taxon>Platyhelminthes</taxon>
        <taxon>Trematoda</taxon>
        <taxon>Digenea</taxon>
        <taxon>Strigeidida</taxon>
        <taxon>Schistosomatoidea</taxon>
        <taxon>Schistosomatidae</taxon>
        <taxon>Schistosoma</taxon>
    </lineage>
</organism>
<dbReference type="Proteomes" id="UP000008854">
    <property type="component" value="Unassembled WGS sequence"/>
</dbReference>
<dbReference type="AlphaFoldDB" id="A0AA82N7X5"/>
<reference evidence="1" key="1">
    <citation type="journal article" date="2012" name="PLoS Negl. Trop. Dis.">
        <title>A systematically improved high quality genome and transcriptome of the human blood fluke Schistosoma mansoni.</title>
        <authorList>
            <person name="Protasio A.V."/>
            <person name="Tsai I.J."/>
            <person name="Babbage A."/>
            <person name="Nichol S."/>
            <person name="Hunt M."/>
            <person name="Aslett M.A."/>
            <person name="De Silva N."/>
            <person name="Velarde G.S."/>
            <person name="Anderson T.J."/>
            <person name="Clark R.C."/>
            <person name="Davidson C."/>
            <person name="Dillon G.P."/>
            <person name="Holroyd N.E."/>
            <person name="LoVerde P.T."/>
            <person name="Lloyd C."/>
            <person name="McQuillan J."/>
            <person name="Oliveira G."/>
            <person name="Otto T.D."/>
            <person name="Parker-Manuel S.J."/>
            <person name="Quail M.A."/>
            <person name="Wilson R.A."/>
            <person name="Zerlotini A."/>
            <person name="Dunne D.W."/>
            <person name="Berriman M."/>
        </authorList>
    </citation>
    <scope>NUCLEOTIDE SEQUENCE [LARGE SCALE GENOMIC DNA]</scope>
    <source>
        <strain evidence="1">Puerto Rican</strain>
    </source>
</reference>